<gene>
    <name evidence="4" type="ORF">HHL27_00660</name>
</gene>
<dbReference type="Pfam" id="PF02308">
    <property type="entry name" value="MgtC"/>
    <property type="match status" value="1"/>
</dbReference>
<feature type="transmembrane region" description="Helical" evidence="1">
    <location>
        <begin position="429"/>
        <end position="450"/>
    </location>
</feature>
<feature type="transmembrane region" description="Helical" evidence="1">
    <location>
        <begin position="196"/>
        <end position="218"/>
    </location>
</feature>
<keyword evidence="1" id="KW-0472">Membrane</keyword>
<dbReference type="InterPro" id="IPR025105">
    <property type="entry name" value="DUF4010"/>
</dbReference>
<comment type="caution">
    <text evidence="4">The sequence shown here is derived from an EMBL/GenBank/DDBJ whole genome shotgun (WGS) entry which is preliminary data.</text>
</comment>
<evidence type="ECO:0000259" key="2">
    <source>
        <dbReference type="Pfam" id="PF02308"/>
    </source>
</evidence>
<name>A0A7Y0G7T5_9SPHN</name>
<feature type="transmembrane region" description="Helical" evidence="1">
    <location>
        <begin position="328"/>
        <end position="347"/>
    </location>
</feature>
<keyword evidence="1" id="KW-0812">Transmembrane</keyword>
<keyword evidence="1" id="KW-1133">Transmembrane helix</keyword>
<feature type="transmembrane region" description="Helical" evidence="1">
    <location>
        <begin position="297"/>
        <end position="321"/>
    </location>
</feature>
<protein>
    <submittedName>
        <fullName evidence="4">MgtC/SapB family protein</fullName>
    </submittedName>
</protein>
<reference evidence="4 5" key="1">
    <citation type="submission" date="2020-04" db="EMBL/GenBank/DDBJ databases">
        <title>Novosphingobium sp. TW-4 isolated from soil.</title>
        <authorList>
            <person name="Dahal R.H."/>
            <person name="Chaudhary D.K."/>
        </authorList>
    </citation>
    <scope>NUCLEOTIDE SEQUENCE [LARGE SCALE GENOMIC DNA]</scope>
    <source>
        <strain evidence="4 5">TW-4</strain>
    </source>
</reference>
<feature type="domain" description="MgtC/SapB/SrpB/YhiD N-terminal" evidence="2">
    <location>
        <begin position="75"/>
        <end position="195"/>
    </location>
</feature>
<dbReference type="AlphaFoldDB" id="A0A7Y0G7T5"/>
<feature type="transmembrane region" description="Helical" evidence="1">
    <location>
        <begin position="394"/>
        <end position="417"/>
    </location>
</feature>
<evidence type="ECO:0000313" key="5">
    <source>
        <dbReference type="Proteomes" id="UP000583556"/>
    </source>
</evidence>
<keyword evidence="5" id="KW-1185">Reference proteome</keyword>
<evidence type="ECO:0000313" key="4">
    <source>
        <dbReference type="EMBL" id="NML92180.1"/>
    </source>
</evidence>
<dbReference type="Pfam" id="PF13194">
    <property type="entry name" value="DUF4010"/>
    <property type="match status" value="1"/>
</dbReference>
<accession>A0A7Y0G7T5</accession>
<evidence type="ECO:0000256" key="1">
    <source>
        <dbReference type="SAM" id="Phobius"/>
    </source>
</evidence>
<dbReference type="EMBL" id="JABBGM010000001">
    <property type="protein sequence ID" value="NML92180.1"/>
    <property type="molecule type" value="Genomic_DNA"/>
</dbReference>
<feature type="transmembrane region" description="Helical" evidence="1">
    <location>
        <begin position="462"/>
        <end position="478"/>
    </location>
</feature>
<evidence type="ECO:0000259" key="3">
    <source>
        <dbReference type="Pfam" id="PF13194"/>
    </source>
</evidence>
<feature type="transmembrane region" description="Helical" evidence="1">
    <location>
        <begin position="159"/>
        <end position="189"/>
    </location>
</feature>
<feature type="domain" description="DUF4010" evidence="3">
    <location>
        <begin position="243"/>
        <end position="448"/>
    </location>
</feature>
<proteinExistence type="predicted"/>
<dbReference type="InterPro" id="IPR049177">
    <property type="entry name" value="MgtC_SapB_SrpB_YhiD_N"/>
</dbReference>
<dbReference type="Proteomes" id="UP000583556">
    <property type="component" value="Unassembled WGS sequence"/>
</dbReference>
<organism evidence="4 5">
    <name type="scientific">Novosphingobium olei</name>
    <dbReference type="NCBI Taxonomy" id="2728851"/>
    <lineage>
        <taxon>Bacteria</taxon>
        <taxon>Pseudomonadati</taxon>
        <taxon>Pseudomonadota</taxon>
        <taxon>Alphaproteobacteria</taxon>
        <taxon>Sphingomonadales</taxon>
        <taxon>Sphingomonadaceae</taxon>
        <taxon>Novosphingobium</taxon>
    </lineage>
</organism>
<feature type="transmembrane region" description="Helical" evidence="1">
    <location>
        <begin position="108"/>
        <end position="139"/>
    </location>
</feature>
<feature type="transmembrane region" description="Helical" evidence="1">
    <location>
        <begin position="238"/>
        <end position="256"/>
    </location>
</feature>
<feature type="transmembrane region" description="Helical" evidence="1">
    <location>
        <begin position="265"/>
        <end position="285"/>
    </location>
</feature>
<feature type="transmembrane region" description="Helical" evidence="1">
    <location>
        <begin position="367"/>
        <end position="387"/>
    </location>
</feature>
<dbReference type="PANTHER" id="PTHR39084">
    <property type="entry name" value="MEMBRANE PROTEIN-RELATED"/>
    <property type="match status" value="1"/>
</dbReference>
<dbReference type="PANTHER" id="PTHR39084:SF1">
    <property type="entry name" value="DUF4010 DOMAIN-CONTAINING PROTEIN"/>
    <property type="match status" value="1"/>
</dbReference>
<sequence>MAISPRLAIRTLLATSVLFPLFRASLRRLVQSYPARWHRKAASRAFNASKLRDGDKGAQEGKDVTGTEAQLWPALAAATLAGLIVGVERGWSQRLRPAGTRVAGVRTFGLLGFVGGLAGCLPDGVAAALVLGAGLLLVVGYRSEADAPGRSATTAVAGVLTLALGMVAVRVGPTLALGGAAAVFALLASRPVLHRALVGLSAIEIEAAARFLLIALLALPLLPDRAYGPFDAWNPHRIWLVVVIVAGLSFAGYAAARRWGTRRGLLLVAATGAIVSSTAVTADYARRLRSEPEAQGALVAGIAIASIVMFLRVQVLTLVLVPRVLPALALALAPATLVAAGFALSAWRHQAATAGGEVKLGNPLDFRPALVLAAMVALFSLIARWALARYGSTGMGAVLALTGMMDVDAAVMTLAGLAPGTLGDDRAGLLLAGPVLANTLVKAVMAMGIAPGRAGVRAATPLLAALAASGAGVIYLMLRG</sequence>
<feature type="transmembrane region" description="Helical" evidence="1">
    <location>
        <begin position="69"/>
        <end position="87"/>
    </location>
</feature>